<feature type="domain" description="Acyltransferase 3" evidence="2">
    <location>
        <begin position="16"/>
        <end position="338"/>
    </location>
</feature>
<dbReference type="InterPro" id="IPR002656">
    <property type="entry name" value="Acyl_transf_3_dom"/>
</dbReference>
<dbReference type="OrthoDB" id="5501619at2"/>
<name>I2Q3D5_9BACT</name>
<dbReference type="GO" id="GO:0016747">
    <property type="term" value="F:acyltransferase activity, transferring groups other than amino-acyl groups"/>
    <property type="evidence" value="ECO:0007669"/>
    <property type="project" value="InterPro"/>
</dbReference>
<keyword evidence="1" id="KW-0472">Membrane</keyword>
<dbReference type="GO" id="GO:0016020">
    <property type="term" value="C:membrane"/>
    <property type="evidence" value="ECO:0007669"/>
    <property type="project" value="TreeGrafter"/>
</dbReference>
<organism evidence="3">
    <name type="scientific">Desulfovibrio sp. U5L</name>
    <dbReference type="NCBI Taxonomy" id="596152"/>
    <lineage>
        <taxon>Bacteria</taxon>
        <taxon>Pseudomonadati</taxon>
        <taxon>Thermodesulfobacteriota</taxon>
        <taxon>Desulfovibrionia</taxon>
        <taxon>Desulfovibrionales</taxon>
        <taxon>Desulfovibrionaceae</taxon>
        <taxon>Desulfovibrio</taxon>
    </lineage>
</organism>
<keyword evidence="1" id="KW-1133">Transmembrane helix</keyword>
<feature type="transmembrane region" description="Helical" evidence="1">
    <location>
        <begin position="296"/>
        <end position="315"/>
    </location>
</feature>
<dbReference type="eggNOG" id="COG1835">
    <property type="taxonomic scope" value="Bacteria"/>
</dbReference>
<dbReference type="InterPro" id="IPR050879">
    <property type="entry name" value="Acyltransferase_3"/>
</dbReference>
<feature type="transmembrane region" description="Helical" evidence="1">
    <location>
        <begin position="265"/>
        <end position="284"/>
    </location>
</feature>
<feature type="transmembrane region" description="Helical" evidence="1">
    <location>
        <begin position="20"/>
        <end position="39"/>
    </location>
</feature>
<keyword evidence="3" id="KW-0808">Transferase</keyword>
<dbReference type="HOGENOM" id="CLU_005679_0_1_7"/>
<reference evidence="3" key="1">
    <citation type="submission" date="2011-11" db="EMBL/GenBank/DDBJ databases">
        <title>Improved High-Quality Draft sequence of Desulfovibrio sp. U5L.</title>
        <authorList>
            <consortium name="US DOE Joint Genome Institute"/>
            <person name="Lucas S."/>
            <person name="Han J."/>
            <person name="Lapidus A."/>
            <person name="Cheng J.-F."/>
            <person name="Goodwin L."/>
            <person name="Pitluck S."/>
            <person name="Peters L."/>
            <person name="Ovchinnikova G."/>
            <person name="Held B."/>
            <person name="Detter J.C."/>
            <person name="Han C."/>
            <person name="Tapia R."/>
            <person name="Land M."/>
            <person name="Hauser L."/>
            <person name="Kyrpides N."/>
            <person name="Ivanova N."/>
            <person name="Pagani I."/>
            <person name="Gabster J."/>
            <person name="Walker C."/>
            <person name="Stolyar S."/>
            <person name="Stahl D."/>
            <person name="Arkin A."/>
            <person name="Dehal P."/>
            <person name="Hazen T."/>
            <person name="Woyke T."/>
        </authorList>
    </citation>
    <scope>NUCLEOTIDE SEQUENCE [LARGE SCALE GENOMIC DNA]</scope>
    <source>
        <strain evidence="3">U5L</strain>
    </source>
</reference>
<dbReference type="EMBL" id="JH600068">
    <property type="protein sequence ID" value="EIG54291.1"/>
    <property type="molecule type" value="Genomic_DNA"/>
</dbReference>
<proteinExistence type="predicted"/>
<evidence type="ECO:0000313" key="3">
    <source>
        <dbReference type="EMBL" id="EIG54291.1"/>
    </source>
</evidence>
<dbReference type="PANTHER" id="PTHR23028">
    <property type="entry name" value="ACETYLTRANSFERASE"/>
    <property type="match status" value="1"/>
</dbReference>
<feature type="transmembrane region" description="Helical" evidence="1">
    <location>
        <begin position="51"/>
        <end position="71"/>
    </location>
</feature>
<accession>I2Q3D5</accession>
<dbReference type="AlphaFoldDB" id="I2Q3D5"/>
<evidence type="ECO:0000259" key="2">
    <source>
        <dbReference type="Pfam" id="PF01757"/>
    </source>
</evidence>
<dbReference type="GO" id="GO:0000271">
    <property type="term" value="P:polysaccharide biosynthetic process"/>
    <property type="evidence" value="ECO:0007669"/>
    <property type="project" value="TreeGrafter"/>
</dbReference>
<keyword evidence="3" id="KW-0012">Acyltransferase</keyword>
<evidence type="ECO:0000256" key="1">
    <source>
        <dbReference type="SAM" id="Phobius"/>
    </source>
</evidence>
<feature type="transmembrane region" description="Helical" evidence="1">
    <location>
        <begin position="92"/>
        <end position="113"/>
    </location>
</feature>
<dbReference type="Pfam" id="PF01757">
    <property type="entry name" value="Acyl_transf_3"/>
    <property type="match status" value="1"/>
</dbReference>
<dbReference type="STRING" id="596152.DesU5LDRAFT_2636"/>
<protein>
    <submittedName>
        <fullName evidence="3">Putative acyltransferase</fullName>
    </submittedName>
</protein>
<feature type="transmembrane region" description="Helical" evidence="1">
    <location>
        <begin position="219"/>
        <end position="235"/>
    </location>
</feature>
<feature type="transmembrane region" description="Helical" evidence="1">
    <location>
        <begin position="242"/>
        <end position="259"/>
    </location>
</feature>
<feature type="transmembrane region" description="Helical" evidence="1">
    <location>
        <begin position="321"/>
        <end position="342"/>
    </location>
</feature>
<gene>
    <name evidence="3" type="ORF">DesU5LDRAFT_2636</name>
</gene>
<dbReference type="PANTHER" id="PTHR23028:SF53">
    <property type="entry name" value="ACYL_TRANSF_3 DOMAIN-CONTAINING PROTEIN"/>
    <property type="match status" value="1"/>
</dbReference>
<keyword evidence="1" id="KW-0812">Transmembrane</keyword>
<feature type="transmembrane region" description="Helical" evidence="1">
    <location>
        <begin position="167"/>
        <end position="183"/>
    </location>
</feature>
<sequence length="368" mass="41966">MVERTLSAYTRNGRDNNFNLLRFIAAFLVLLSHSFALAIGTSEAEPLRASIGMTPGTIAVDIFFITSGFLVTRSLLTRRKISDFIVSRALRIYPGLIVSVVLTLFLCGLVFHLHDLGSYLSDDKTLTFLTQNCISLFSTAFTLPGVFTDNPFPNAVNGSLWTLPLELRMYASLIIIWLIVLYFSKFQPDSLKVCFTTIPIILLILYYKDCGFKFQENCLLRLVFLFYCGALYYIWREKIPINWLIFSIALSLLLAAAFSGSALFFPIYMLSLPYLILFLAYVPAGFIRRYNSYGDYSYGIYIYAFPVQQMIAFWLKPVSVLRVFLLSALISFVFAFLSWHLVEKRFLSLKKSGPLSFALPKWKNIPES</sequence>
<feature type="transmembrane region" description="Helical" evidence="1">
    <location>
        <begin position="190"/>
        <end position="207"/>
    </location>
</feature>